<dbReference type="NCBIfam" id="TIGR00231">
    <property type="entry name" value="small_GTP"/>
    <property type="match status" value="1"/>
</dbReference>
<dbReference type="InterPro" id="IPR005225">
    <property type="entry name" value="Small_GTP-bd"/>
</dbReference>
<dbReference type="InterPro" id="IPR001806">
    <property type="entry name" value="Small_GTPase"/>
</dbReference>
<keyword evidence="1" id="KW-0547">Nucleotide-binding</keyword>
<dbReference type="GO" id="GO:0005525">
    <property type="term" value="F:GTP binding"/>
    <property type="evidence" value="ECO:0007669"/>
    <property type="project" value="InterPro"/>
</dbReference>
<dbReference type="PANTHER" id="PTHR47978">
    <property type="match status" value="1"/>
</dbReference>
<evidence type="ECO:0000256" key="2">
    <source>
        <dbReference type="SAM" id="MobiDB-lite"/>
    </source>
</evidence>
<dbReference type="Pfam" id="PF00071">
    <property type="entry name" value="Ras"/>
    <property type="match status" value="1"/>
</dbReference>
<dbReference type="SMART" id="SM00174">
    <property type="entry name" value="RHO"/>
    <property type="match status" value="1"/>
</dbReference>
<dbReference type="SMART" id="SM00173">
    <property type="entry name" value="RAS"/>
    <property type="match status" value="1"/>
</dbReference>
<dbReference type="SUPFAM" id="SSF52540">
    <property type="entry name" value="P-loop containing nucleoside triphosphate hydrolases"/>
    <property type="match status" value="1"/>
</dbReference>
<dbReference type="PRINTS" id="PR00449">
    <property type="entry name" value="RASTRNSFRMNG"/>
</dbReference>
<name>A0A146KH44_9EUKA</name>
<dbReference type="PROSITE" id="PS51419">
    <property type="entry name" value="RAB"/>
    <property type="match status" value="1"/>
</dbReference>
<reference evidence="3" key="1">
    <citation type="submission" date="2015-07" db="EMBL/GenBank/DDBJ databases">
        <title>Adaptation to a free-living lifestyle via gene acquisitions in the diplomonad Trepomonas sp. PC1.</title>
        <authorList>
            <person name="Xu F."/>
            <person name="Jerlstrom-Hultqvist J."/>
            <person name="Kolisko M."/>
            <person name="Simpson A.G.B."/>
            <person name="Roger A.J."/>
            <person name="Svard S.G."/>
            <person name="Andersson J.O."/>
        </authorList>
    </citation>
    <scope>NUCLEOTIDE SEQUENCE</scope>
    <source>
        <strain evidence="3">PC1</strain>
    </source>
</reference>
<accession>A0A146KH44</accession>
<dbReference type="CDD" id="cd01860">
    <property type="entry name" value="Rab5_related"/>
    <property type="match status" value="1"/>
</dbReference>
<dbReference type="PROSITE" id="PS51420">
    <property type="entry name" value="RHO"/>
    <property type="match status" value="1"/>
</dbReference>
<protein>
    <submittedName>
        <fullName evidence="3">Rab5</fullName>
    </submittedName>
</protein>
<dbReference type="SMART" id="SM00175">
    <property type="entry name" value="RAB"/>
    <property type="match status" value="1"/>
</dbReference>
<proteinExistence type="predicted"/>
<dbReference type="Gene3D" id="3.40.50.300">
    <property type="entry name" value="P-loop containing nucleotide triphosphate hydrolases"/>
    <property type="match status" value="1"/>
</dbReference>
<feature type="region of interest" description="Disordered" evidence="2">
    <location>
        <begin position="170"/>
        <end position="191"/>
    </location>
</feature>
<dbReference type="PROSITE" id="PS51421">
    <property type="entry name" value="RAS"/>
    <property type="match status" value="1"/>
</dbReference>
<evidence type="ECO:0000313" key="3">
    <source>
        <dbReference type="EMBL" id="JAP95787.1"/>
    </source>
</evidence>
<sequence length="191" mass="21371">PQYGFKLVILGDMAVGKSSIIYRFVRNRFQEVMEPTIGAAFITQTVQLPECIVKYEIWDTAGQERYATLAPMYYRGAPCAVVVFDVTNNQTFKRAKEWVDEIKNNGTPGCVIALAGNKCDIIDSRMVSFEEANQFAEDQKLIYVETSAKTGEGIQDLFTAIAKALPRDNQPKQNQLNVEEEVDKKPGKGCC</sequence>
<gene>
    <name evidence="3" type="ORF">TPC1_11091</name>
</gene>
<dbReference type="SMART" id="SM00176">
    <property type="entry name" value="RAN"/>
    <property type="match status" value="1"/>
</dbReference>
<dbReference type="InterPro" id="IPR027417">
    <property type="entry name" value="P-loop_NTPase"/>
</dbReference>
<dbReference type="FunFam" id="3.40.50.300:FF:000808">
    <property type="entry name" value="Small GTP-binding protein, putative"/>
    <property type="match status" value="1"/>
</dbReference>
<feature type="compositionally biased region" description="Basic and acidic residues" evidence="2">
    <location>
        <begin position="182"/>
        <end position="191"/>
    </location>
</feature>
<evidence type="ECO:0000256" key="1">
    <source>
        <dbReference type="ARBA" id="ARBA00022741"/>
    </source>
</evidence>
<dbReference type="AlphaFoldDB" id="A0A146KH44"/>
<organism evidence="3">
    <name type="scientific">Trepomonas sp. PC1</name>
    <dbReference type="NCBI Taxonomy" id="1076344"/>
    <lineage>
        <taxon>Eukaryota</taxon>
        <taxon>Metamonada</taxon>
        <taxon>Diplomonadida</taxon>
        <taxon>Hexamitidae</taxon>
        <taxon>Hexamitinae</taxon>
        <taxon>Trepomonas</taxon>
    </lineage>
</organism>
<dbReference type="GO" id="GO:0003924">
    <property type="term" value="F:GTPase activity"/>
    <property type="evidence" value="ECO:0007669"/>
    <property type="project" value="InterPro"/>
</dbReference>
<dbReference type="EMBL" id="GDID01000819">
    <property type="protein sequence ID" value="JAP95787.1"/>
    <property type="molecule type" value="Transcribed_RNA"/>
</dbReference>
<feature type="non-terminal residue" evidence="3">
    <location>
        <position position="1"/>
    </location>
</feature>